<feature type="repeat" description="ANK" evidence="3">
    <location>
        <begin position="193"/>
        <end position="225"/>
    </location>
</feature>
<dbReference type="Gene3D" id="1.25.40.20">
    <property type="entry name" value="Ankyrin repeat-containing domain"/>
    <property type="match status" value="1"/>
</dbReference>
<dbReference type="Pfam" id="PF12796">
    <property type="entry name" value="Ank_2"/>
    <property type="match status" value="1"/>
</dbReference>
<evidence type="ECO:0000256" key="2">
    <source>
        <dbReference type="ARBA" id="ARBA00023043"/>
    </source>
</evidence>
<dbReference type="RefSeq" id="XP_037223482.1">
    <property type="nucleotide sequence ID" value="XM_037360597.1"/>
</dbReference>
<name>A0A8H6T502_9AGAR</name>
<dbReference type="SMART" id="SM00248">
    <property type="entry name" value="ANK"/>
    <property type="match status" value="5"/>
</dbReference>
<dbReference type="PRINTS" id="PR01415">
    <property type="entry name" value="ANKYRIN"/>
</dbReference>
<protein>
    <submittedName>
        <fullName evidence="4">Ankyrin repeat domain-containing protein 50</fullName>
    </submittedName>
</protein>
<dbReference type="GeneID" id="59343113"/>
<feature type="repeat" description="ANK" evidence="3">
    <location>
        <begin position="127"/>
        <end position="159"/>
    </location>
</feature>
<dbReference type="InterPro" id="IPR036770">
    <property type="entry name" value="Ankyrin_rpt-contain_sf"/>
</dbReference>
<dbReference type="InterPro" id="IPR002110">
    <property type="entry name" value="Ankyrin_rpt"/>
</dbReference>
<evidence type="ECO:0000256" key="3">
    <source>
        <dbReference type="PROSITE-ProRule" id="PRU00023"/>
    </source>
</evidence>
<evidence type="ECO:0000313" key="4">
    <source>
        <dbReference type="EMBL" id="KAF7310032.1"/>
    </source>
</evidence>
<keyword evidence="1" id="KW-0677">Repeat</keyword>
<dbReference type="PANTHER" id="PTHR24166">
    <property type="entry name" value="ROLLING PEBBLES, ISOFORM B"/>
    <property type="match status" value="1"/>
</dbReference>
<dbReference type="OrthoDB" id="194358at2759"/>
<dbReference type="Pfam" id="PF13637">
    <property type="entry name" value="Ank_4"/>
    <property type="match status" value="1"/>
</dbReference>
<proteinExistence type="predicted"/>
<gene>
    <name evidence="4" type="ORF">MIND_00376100</name>
</gene>
<dbReference type="AlphaFoldDB" id="A0A8H6T502"/>
<comment type="caution">
    <text evidence="4">The sequence shown here is derived from an EMBL/GenBank/DDBJ whole genome shotgun (WGS) entry which is preliminary data.</text>
</comment>
<dbReference type="InterPro" id="IPR050889">
    <property type="entry name" value="Dendritic_Spine_Reg/Scaffold"/>
</dbReference>
<dbReference type="Proteomes" id="UP000636479">
    <property type="component" value="Unassembled WGS sequence"/>
</dbReference>
<dbReference type="PROSITE" id="PS50088">
    <property type="entry name" value="ANK_REPEAT"/>
    <property type="match status" value="3"/>
</dbReference>
<evidence type="ECO:0000313" key="5">
    <source>
        <dbReference type="Proteomes" id="UP000636479"/>
    </source>
</evidence>
<feature type="repeat" description="ANK" evidence="3">
    <location>
        <begin position="90"/>
        <end position="117"/>
    </location>
</feature>
<organism evidence="4 5">
    <name type="scientific">Mycena indigotica</name>
    <dbReference type="NCBI Taxonomy" id="2126181"/>
    <lineage>
        <taxon>Eukaryota</taxon>
        <taxon>Fungi</taxon>
        <taxon>Dikarya</taxon>
        <taxon>Basidiomycota</taxon>
        <taxon>Agaricomycotina</taxon>
        <taxon>Agaricomycetes</taxon>
        <taxon>Agaricomycetidae</taxon>
        <taxon>Agaricales</taxon>
        <taxon>Marasmiineae</taxon>
        <taxon>Mycenaceae</taxon>
        <taxon>Mycena</taxon>
    </lineage>
</organism>
<accession>A0A8H6T502</accession>
<keyword evidence="5" id="KW-1185">Reference proteome</keyword>
<dbReference type="PROSITE" id="PS50297">
    <property type="entry name" value="ANK_REP_REGION"/>
    <property type="match status" value="2"/>
</dbReference>
<evidence type="ECO:0000256" key="1">
    <source>
        <dbReference type="ARBA" id="ARBA00022737"/>
    </source>
</evidence>
<dbReference type="SUPFAM" id="SSF48403">
    <property type="entry name" value="Ankyrin repeat"/>
    <property type="match status" value="1"/>
</dbReference>
<sequence length="324" mass="35516">MSKSYLTTEFPPELVLALAESDDISLSSLNSLAQTCNHLHNIIQPELDAALTPEVASEVLLDAAKTNKPEVVAKLLAPPYSVDPNAYSGNSCTPLHAAAERGHVAVVMLLLAAKADVTRTWDSRIDDDMQPLHLAVLKGHVAVARLLLERGANPNTRYGEWFRYIICDAAYRSSIEMVETLLDYNANLEQRDTHGTPLGHAVARRDLGMIEYLLRRGAEVDAEMPLYPGAQCGSFVPPFKATALYFVLSLKHPKGDGKKRNAESAPKEGREKIMKLLLMYGAKKDRAMETVKQYLTGLADAEGISEEGLLKKVDSIFASVELSK</sequence>
<dbReference type="PANTHER" id="PTHR24166:SF48">
    <property type="entry name" value="PROTEIN VAPYRIN"/>
    <property type="match status" value="1"/>
</dbReference>
<reference evidence="4" key="1">
    <citation type="submission" date="2020-05" db="EMBL/GenBank/DDBJ databases">
        <title>Mycena genomes resolve the evolution of fungal bioluminescence.</title>
        <authorList>
            <person name="Tsai I.J."/>
        </authorList>
    </citation>
    <scope>NUCLEOTIDE SEQUENCE</scope>
    <source>
        <strain evidence="4">171206Taipei</strain>
    </source>
</reference>
<dbReference type="EMBL" id="JACAZF010000003">
    <property type="protein sequence ID" value="KAF7310032.1"/>
    <property type="molecule type" value="Genomic_DNA"/>
</dbReference>
<keyword evidence="2 3" id="KW-0040">ANK repeat</keyword>